<comment type="subcellular location">
    <subcellularLocation>
        <location evidence="1">Cell membrane</location>
        <topology evidence="1">Multi-pass membrane protein</topology>
    </subcellularLocation>
</comment>
<feature type="transmembrane region" description="Helical" evidence="10">
    <location>
        <begin position="434"/>
        <end position="456"/>
    </location>
</feature>
<feature type="domain" description="HMA" evidence="12">
    <location>
        <begin position="33"/>
        <end position="100"/>
    </location>
</feature>
<evidence type="ECO:0000256" key="6">
    <source>
        <dbReference type="ARBA" id="ARBA00022840"/>
    </source>
</evidence>
<dbReference type="InterPro" id="IPR006121">
    <property type="entry name" value="HMA_dom"/>
</dbReference>
<dbReference type="SFLD" id="SFLDG00002">
    <property type="entry name" value="C1.7:_P-type_atpase_like"/>
    <property type="match status" value="1"/>
</dbReference>
<dbReference type="Pfam" id="PF00403">
    <property type="entry name" value="HMA"/>
    <property type="match status" value="1"/>
</dbReference>
<dbReference type="InterPro" id="IPR023299">
    <property type="entry name" value="ATPase_P-typ_cyto_dom_N"/>
</dbReference>
<keyword evidence="8 10" id="KW-1133">Transmembrane helix</keyword>
<dbReference type="InterPro" id="IPR008250">
    <property type="entry name" value="ATPase_P-typ_transduc_dom_A_sf"/>
</dbReference>
<dbReference type="CDD" id="cd00371">
    <property type="entry name" value="HMA"/>
    <property type="match status" value="1"/>
</dbReference>
<dbReference type="InterPro" id="IPR027256">
    <property type="entry name" value="P-typ_ATPase_IB"/>
</dbReference>
<dbReference type="SUPFAM" id="SSF55008">
    <property type="entry name" value="HMA, heavy metal-associated domain"/>
    <property type="match status" value="1"/>
</dbReference>
<evidence type="ECO:0000256" key="8">
    <source>
        <dbReference type="ARBA" id="ARBA00022989"/>
    </source>
</evidence>
<evidence type="ECO:0000256" key="3">
    <source>
        <dbReference type="ARBA" id="ARBA00022692"/>
    </source>
</evidence>
<dbReference type="PANTHER" id="PTHR43520:SF8">
    <property type="entry name" value="P-TYPE CU(+) TRANSPORTER"/>
    <property type="match status" value="1"/>
</dbReference>
<dbReference type="Gene3D" id="3.40.1110.10">
    <property type="entry name" value="Calcium-transporting ATPase, cytoplasmic domain N"/>
    <property type="match status" value="1"/>
</dbReference>
<dbReference type="NCBIfam" id="TIGR01511">
    <property type="entry name" value="ATPase-IB1_Cu"/>
    <property type="match status" value="1"/>
</dbReference>
<keyword evidence="6 10" id="KW-0067">ATP-binding</keyword>
<gene>
    <name evidence="13" type="ORF">PWJ81_03505</name>
</gene>
<keyword evidence="5 10" id="KW-0547">Nucleotide-binding</keyword>
<organism evidence="13 14">
    <name type="scientific">Actinotignum sanguinis</name>
    <dbReference type="NCBI Taxonomy" id="1445614"/>
    <lineage>
        <taxon>Bacteria</taxon>
        <taxon>Bacillati</taxon>
        <taxon>Actinomycetota</taxon>
        <taxon>Actinomycetes</taxon>
        <taxon>Actinomycetales</taxon>
        <taxon>Actinomycetaceae</taxon>
        <taxon>Actinotignum</taxon>
    </lineage>
</organism>
<dbReference type="Pfam" id="PF00122">
    <property type="entry name" value="E1-E2_ATPase"/>
    <property type="match status" value="1"/>
</dbReference>
<sequence>MSEPPQAAAAPSFHPTRNTASTATEKLDAAPVAEVNLAISGMTCASCVARVEKKLNKLPGVRATVNLATDEAHLELSEAAAQLDTTDFLTQVSAAGYEARLISRTELTPRAVRSEDANASARTRDTDPSAAAHPTTAHPNTSAESARAASEVREAAEARTSARIAALRRRFWISLALSIPVVGLSMIPALQFPYWQWVIGALTLPIALWCGWPFHRSAAAALRHGSTTMDTLISLGTLASLGWSTWALLWGGAGGADYRMSMTGIHALATGAAHGSHVYFETAAMIVTFLLLGRWLETRSRRSAGDALRSLLALGADDARRVRTATGADVDEIIPASELAVGDEFLVAPGTKIATDGVVVSGTTAVDASLLTGESTPIDVGPGDEVTGATLTTAGAIRVRATRVGRDTTLAQMGRLLTRAQSGKAPVQALADRVSAVFVPAVILIALVTFGVRLALGNPLDLAIMTAITVLVVACPCALGLATPTALMVGSGRASQRGILIHGPETLENAHSVDTIILDKTGTLTTGTMALDRVVLPPAGAGGRGAVATRTEALALAASVENYSEHPLARAIVAGARAEGLELRPATDFENLAGQGVRATIGGQRYYAASPRALREAGVDVADWESTLEEAASGGASLVMLARCDAARGSEALALITVRDQLRPTSAAAVAELKNLGLTPILASGDNAATTRAVARAAGIDTVHAEVLPADKVRVVEAARAAGARVAMVGDGVNDAAALAAADLSIAMGSGTDVAKAASDITIVNSDLRNVGAALRISAATLRVIRQNLAWAFGYNLIAIPAAVAGIILPGLAAAAMAASSVIVVLNSLRLRRAE</sequence>
<proteinExistence type="inferred from homology"/>
<dbReference type="InterPro" id="IPR059000">
    <property type="entry name" value="ATPase_P-type_domA"/>
</dbReference>
<feature type="region of interest" description="Disordered" evidence="11">
    <location>
        <begin position="112"/>
        <end position="145"/>
    </location>
</feature>
<keyword evidence="10" id="KW-1003">Cell membrane</keyword>
<name>A0ABT5V593_9ACTO</name>
<reference evidence="13 14" key="1">
    <citation type="submission" date="2023-02" db="EMBL/GenBank/DDBJ databases">
        <title>Defining the Infant Male Urobiome and Moving Towards Mechanisms in Urobiome Research.</title>
        <authorList>
            <person name="Reasoner S."/>
            <person name="Flores V."/>
            <person name="Van Horn G."/>
            <person name="Morales G."/>
            <person name="Peard L."/>
            <person name="Abelson B."/>
            <person name="Manuel C."/>
            <person name="Lee J."/>
            <person name="Baker B."/>
            <person name="Williams T."/>
            <person name="Schmitz J."/>
            <person name="Clayton D."/>
            <person name="Hadjifrangiskou M."/>
        </authorList>
    </citation>
    <scope>NUCLEOTIDE SEQUENCE [LARGE SCALE GENOMIC DNA]</scope>
    <source>
        <strain evidence="13 14">AS1053</strain>
    </source>
</reference>
<dbReference type="Gene3D" id="3.40.50.1000">
    <property type="entry name" value="HAD superfamily/HAD-like"/>
    <property type="match status" value="1"/>
</dbReference>
<dbReference type="InterPro" id="IPR017969">
    <property type="entry name" value="Heavy-metal-associated_CS"/>
</dbReference>
<feature type="transmembrane region" description="Helical" evidence="10">
    <location>
        <begin position="232"/>
        <end position="253"/>
    </location>
</feature>
<feature type="transmembrane region" description="Helical" evidence="10">
    <location>
        <begin position="194"/>
        <end position="212"/>
    </location>
</feature>
<evidence type="ECO:0000256" key="10">
    <source>
        <dbReference type="RuleBase" id="RU362081"/>
    </source>
</evidence>
<dbReference type="PROSITE" id="PS01229">
    <property type="entry name" value="COF_2"/>
    <property type="match status" value="1"/>
</dbReference>
<evidence type="ECO:0000259" key="12">
    <source>
        <dbReference type="PROSITE" id="PS50846"/>
    </source>
</evidence>
<accession>A0ABT5V593</accession>
<dbReference type="PANTHER" id="PTHR43520">
    <property type="entry name" value="ATP7, ISOFORM B"/>
    <property type="match status" value="1"/>
</dbReference>
<keyword evidence="7" id="KW-1278">Translocase</keyword>
<dbReference type="Gene3D" id="2.70.150.10">
    <property type="entry name" value="Calcium-transporting ATPase, cytoplasmic transduction domain A"/>
    <property type="match status" value="1"/>
</dbReference>
<dbReference type="InterPro" id="IPR044492">
    <property type="entry name" value="P_typ_ATPase_HD_dom"/>
</dbReference>
<feature type="transmembrane region" description="Helical" evidence="10">
    <location>
        <begin position="814"/>
        <end position="831"/>
    </location>
</feature>
<dbReference type="PRINTS" id="PR00119">
    <property type="entry name" value="CATATPASE"/>
</dbReference>
<evidence type="ECO:0000256" key="9">
    <source>
        <dbReference type="ARBA" id="ARBA00023136"/>
    </source>
</evidence>
<comment type="caution">
    <text evidence="13">The sequence shown here is derived from an EMBL/GenBank/DDBJ whole genome shotgun (WGS) entry which is preliminary data.</text>
</comment>
<feature type="compositionally biased region" description="Low complexity" evidence="11">
    <location>
        <begin position="128"/>
        <end position="145"/>
    </location>
</feature>
<dbReference type="Pfam" id="PF00702">
    <property type="entry name" value="Hydrolase"/>
    <property type="match status" value="1"/>
</dbReference>
<dbReference type="RefSeq" id="WP_274732945.1">
    <property type="nucleotide sequence ID" value="NZ_CAMXYX010000049.1"/>
</dbReference>
<dbReference type="SUPFAM" id="SSF81653">
    <property type="entry name" value="Calcium ATPase, transduction domain A"/>
    <property type="match status" value="1"/>
</dbReference>
<protein>
    <submittedName>
        <fullName evidence="13">Heavy metal translocating P-type ATPase</fullName>
    </submittedName>
</protein>
<dbReference type="SUPFAM" id="SSF81665">
    <property type="entry name" value="Calcium ATPase, transmembrane domain M"/>
    <property type="match status" value="1"/>
</dbReference>
<dbReference type="CDD" id="cd02094">
    <property type="entry name" value="P-type_ATPase_Cu-like"/>
    <property type="match status" value="1"/>
</dbReference>
<keyword evidence="4 10" id="KW-0479">Metal-binding</keyword>
<evidence type="ECO:0000256" key="7">
    <source>
        <dbReference type="ARBA" id="ARBA00022967"/>
    </source>
</evidence>
<feature type="transmembrane region" description="Helical" evidence="10">
    <location>
        <begin position="278"/>
        <end position="296"/>
    </location>
</feature>
<keyword evidence="14" id="KW-1185">Reference proteome</keyword>
<evidence type="ECO:0000256" key="1">
    <source>
        <dbReference type="ARBA" id="ARBA00004651"/>
    </source>
</evidence>
<dbReference type="InterPro" id="IPR001757">
    <property type="entry name" value="P_typ_ATPase"/>
</dbReference>
<dbReference type="NCBIfam" id="TIGR01525">
    <property type="entry name" value="ATPase-IB_hvy"/>
    <property type="match status" value="1"/>
</dbReference>
<evidence type="ECO:0000313" key="13">
    <source>
        <dbReference type="EMBL" id="MDE1656129.1"/>
    </source>
</evidence>
<dbReference type="PROSITE" id="PS50846">
    <property type="entry name" value="HMA_2"/>
    <property type="match status" value="1"/>
</dbReference>
<feature type="transmembrane region" description="Helical" evidence="10">
    <location>
        <begin position="462"/>
        <end position="487"/>
    </location>
</feature>
<dbReference type="GeneID" id="83609226"/>
<feature type="compositionally biased region" description="Basic and acidic residues" evidence="11">
    <location>
        <begin position="112"/>
        <end position="127"/>
    </location>
</feature>
<dbReference type="PROSITE" id="PS01047">
    <property type="entry name" value="HMA_1"/>
    <property type="match status" value="1"/>
</dbReference>
<dbReference type="PROSITE" id="PS00154">
    <property type="entry name" value="ATPASE_E1_E2"/>
    <property type="match status" value="1"/>
</dbReference>
<feature type="transmembrane region" description="Helical" evidence="10">
    <location>
        <begin position="789"/>
        <end position="808"/>
    </location>
</feature>
<dbReference type="SUPFAM" id="SSF56784">
    <property type="entry name" value="HAD-like"/>
    <property type="match status" value="1"/>
</dbReference>
<dbReference type="InterPro" id="IPR018303">
    <property type="entry name" value="ATPase_P-typ_P_site"/>
</dbReference>
<dbReference type="NCBIfam" id="TIGR01494">
    <property type="entry name" value="ATPase_P-type"/>
    <property type="match status" value="2"/>
</dbReference>
<dbReference type="InterPro" id="IPR036163">
    <property type="entry name" value="HMA_dom_sf"/>
</dbReference>
<evidence type="ECO:0000256" key="11">
    <source>
        <dbReference type="SAM" id="MobiDB-lite"/>
    </source>
</evidence>
<evidence type="ECO:0000256" key="2">
    <source>
        <dbReference type="ARBA" id="ARBA00006024"/>
    </source>
</evidence>
<keyword evidence="9 10" id="KW-0472">Membrane</keyword>
<feature type="transmembrane region" description="Helical" evidence="10">
    <location>
        <begin position="171"/>
        <end position="188"/>
    </location>
</feature>
<dbReference type="EMBL" id="JARBHI010000006">
    <property type="protein sequence ID" value="MDE1656129.1"/>
    <property type="molecule type" value="Genomic_DNA"/>
</dbReference>
<evidence type="ECO:0000256" key="4">
    <source>
        <dbReference type="ARBA" id="ARBA00022723"/>
    </source>
</evidence>
<dbReference type="InterPro" id="IPR023214">
    <property type="entry name" value="HAD_sf"/>
</dbReference>
<dbReference type="Gene3D" id="3.30.70.100">
    <property type="match status" value="1"/>
</dbReference>
<dbReference type="InterPro" id="IPR036412">
    <property type="entry name" value="HAD-like_sf"/>
</dbReference>
<evidence type="ECO:0000256" key="5">
    <source>
        <dbReference type="ARBA" id="ARBA00022741"/>
    </source>
</evidence>
<dbReference type="InterPro" id="IPR023298">
    <property type="entry name" value="ATPase_P-typ_TM_dom_sf"/>
</dbReference>
<comment type="similarity">
    <text evidence="2 10">Belongs to the cation transport ATPase (P-type) (TC 3.A.3) family. Type IB subfamily.</text>
</comment>
<feature type="region of interest" description="Disordered" evidence="11">
    <location>
        <begin position="1"/>
        <end position="20"/>
    </location>
</feature>
<dbReference type="SFLD" id="SFLDS00003">
    <property type="entry name" value="Haloacid_Dehalogenase"/>
    <property type="match status" value="1"/>
</dbReference>
<dbReference type="Proteomes" id="UP001219297">
    <property type="component" value="Unassembled WGS sequence"/>
</dbReference>
<evidence type="ECO:0000313" key="14">
    <source>
        <dbReference type="Proteomes" id="UP001219297"/>
    </source>
</evidence>
<keyword evidence="3 10" id="KW-0812">Transmembrane</keyword>
<dbReference type="SFLD" id="SFLDF00027">
    <property type="entry name" value="p-type_atpase"/>
    <property type="match status" value="1"/>
</dbReference>